<dbReference type="HAMAP" id="MF_00265">
    <property type="entry name" value="VapC_Nob1"/>
    <property type="match status" value="1"/>
</dbReference>
<dbReference type="RefSeq" id="WP_252593847.1">
    <property type="nucleotide sequence ID" value="NZ_CP099489.1"/>
</dbReference>
<dbReference type="InterPro" id="IPR029060">
    <property type="entry name" value="PIN-like_dom_sf"/>
</dbReference>
<feature type="domain" description="PIN" evidence="7">
    <location>
        <begin position="5"/>
        <end position="121"/>
    </location>
</feature>
<dbReference type="Proteomes" id="UP001056455">
    <property type="component" value="Chromosome"/>
</dbReference>
<keyword evidence="4 6" id="KW-0378">Hydrolase</keyword>
<comment type="function">
    <text evidence="6">Toxic component of a toxin-antitoxin (TA) system. An RNase.</text>
</comment>
<evidence type="ECO:0000313" key="8">
    <source>
        <dbReference type="EMBL" id="USQ80471.1"/>
    </source>
</evidence>
<proteinExistence type="inferred from homology"/>
<feature type="binding site" evidence="6">
    <location>
        <position position="92"/>
    </location>
    <ligand>
        <name>Mg(2+)</name>
        <dbReference type="ChEBI" id="CHEBI:18420"/>
    </ligand>
</feature>
<dbReference type="CDD" id="cd09874">
    <property type="entry name" value="PIN_MT3492-like"/>
    <property type="match status" value="1"/>
</dbReference>
<dbReference type="InterPro" id="IPR022907">
    <property type="entry name" value="VapC_family"/>
</dbReference>
<gene>
    <name evidence="6" type="primary">vapC</name>
    <name evidence="8" type="ORF">NF556_02050</name>
</gene>
<protein>
    <recommendedName>
        <fullName evidence="6">Ribonuclease VapC</fullName>
        <shortName evidence="6">RNase VapC</shortName>
        <ecNumber evidence="6">3.1.-.-</ecNumber>
    </recommendedName>
    <alternativeName>
        <fullName evidence="6">Toxin VapC</fullName>
    </alternativeName>
</protein>
<keyword evidence="6" id="KW-0800">Toxin</keyword>
<comment type="cofactor">
    <cofactor evidence="6">
        <name>Mg(2+)</name>
        <dbReference type="ChEBI" id="CHEBI:18420"/>
    </cofactor>
</comment>
<dbReference type="InterPro" id="IPR002716">
    <property type="entry name" value="PIN_dom"/>
</dbReference>
<evidence type="ECO:0000256" key="4">
    <source>
        <dbReference type="ARBA" id="ARBA00022801"/>
    </source>
</evidence>
<reference evidence="8" key="1">
    <citation type="submission" date="2022-06" db="EMBL/GenBank/DDBJ databases">
        <title>Ornithinimicrobium HY1793.</title>
        <authorList>
            <person name="Huang Y."/>
        </authorList>
    </citation>
    <scope>NUCLEOTIDE SEQUENCE</scope>
    <source>
        <strain evidence="8">HY1793</strain>
    </source>
</reference>
<evidence type="ECO:0000256" key="3">
    <source>
        <dbReference type="ARBA" id="ARBA00022723"/>
    </source>
</evidence>
<sequence length="132" mass="14137">MTALYVDSSALCKLVAQEEHTAAMHRLWTTHDGDLVSSDLARTEVMRQAGRCDPPRSTEARAVLDALVLVPVLTRIAQGAGTLGPPSLRSLDALHLMTALELGDDLAGVVTYDDRQAEAARHLGLPVVTPRS</sequence>
<evidence type="ECO:0000256" key="2">
    <source>
        <dbReference type="ARBA" id="ARBA00022722"/>
    </source>
</evidence>
<dbReference type="SUPFAM" id="SSF88723">
    <property type="entry name" value="PIN domain-like"/>
    <property type="match status" value="1"/>
</dbReference>
<accession>A0ABY4YUL9</accession>
<keyword evidence="9" id="KW-1185">Reference proteome</keyword>
<dbReference type="EC" id="3.1.-.-" evidence="6"/>
<evidence type="ECO:0000256" key="1">
    <source>
        <dbReference type="ARBA" id="ARBA00022649"/>
    </source>
</evidence>
<keyword evidence="5 6" id="KW-0460">Magnesium</keyword>
<dbReference type="Gene3D" id="3.40.50.1010">
    <property type="entry name" value="5'-nuclease"/>
    <property type="match status" value="1"/>
</dbReference>
<name>A0ABY4YUL9_9MICO</name>
<keyword evidence="1 6" id="KW-1277">Toxin-antitoxin system</keyword>
<organism evidence="8 9">
    <name type="scientific">Ornithinimicrobium faecis</name>
    <dbReference type="NCBI Taxonomy" id="2934158"/>
    <lineage>
        <taxon>Bacteria</taxon>
        <taxon>Bacillati</taxon>
        <taxon>Actinomycetota</taxon>
        <taxon>Actinomycetes</taxon>
        <taxon>Micrococcales</taxon>
        <taxon>Ornithinimicrobiaceae</taxon>
        <taxon>Ornithinimicrobium</taxon>
    </lineage>
</organism>
<feature type="binding site" evidence="6">
    <location>
        <position position="7"/>
    </location>
    <ligand>
        <name>Mg(2+)</name>
        <dbReference type="ChEBI" id="CHEBI:18420"/>
    </ligand>
</feature>
<keyword evidence="3 6" id="KW-0479">Metal-binding</keyword>
<evidence type="ECO:0000256" key="5">
    <source>
        <dbReference type="ARBA" id="ARBA00022842"/>
    </source>
</evidence>
<dbReference type="EMBL" id="CP099489">
    <property type="protein sequence ID" value="USQ80471.1"/>
    <property type="molecule type" value="Genomic_DNA"/>
</dbReference>
<comment type="similarity">
    <text evidence="6">Belongs to the PINc/VapC protein family.</text>
</comment>
<evidence type="ECO:0000259" key="7">
    <source>
        <dbReference type="Pfam" id="PF01850"/>
    </source>
</evidence>
<dbReference type="Pfam" id="PF01850">
    <property type="entry name" value="PIN"/>
    <property type="match status" value="1"/>
</dbReference>
<keyword evidence="2 6" id="KW-0540">Nuclease</keyword>
<evidence type="ECO:0000313" key="9">
    <source>
        <dbReference type="Proteomes" id="UP001056455"/>
    </source>
</evidence>
<evidence type="ECO:0000256" key="6">
    <source>
        <dbReference type="HAMAP-Rule" id="MF_00265"/>
    </source>
</evidence>